<reference evidence="1 2" key="1">
    <citation type="submission" date="2019-01" db="EMBL/GenBank/DDBJ databases">
        <authorList>
            <consortium name="Pathogen Informatics"/>
        </authorList>
    </citation>
    <scope>NUCLEOTIDE SEQUENCE [LARGE SCALE GENOMIC DNA]</scope>
    <source>
        <strain evidence="1 2">NCTC10168</strain>
    </source>
</reference>
<gene>
    <name evidence="1" type="ORF">NCTC10168_00685</name>
</gene>
<dbReference type="RefSeq" id="WP_129647115.1">
    <property type="nucleotide sequence ID" value="NZ_LR215037.1"/>
</dbReference>
<evidence type="ECO:0000313" key="1">
    <source>
        <dbReference type="EMBL" id="VEU75751.1"/>
    </source>
</evidence>
<name>A0A449B568_9BACT</name>
<accession>A0A449B568</accession>
<organism evidence="1 2">
    <name type="scientific">Mycoplasmopsis maculosa</name>
    <dbReference type="NCBI Taxonomy" id="114885"/>
    <lineage>
        <taxon>Bacteria</taxon>
        <taxon>Bacillati</taxon>
        <taxon>Mycoplasmatota</taxon>
        <taxon>Mycoplasmoidales</taxon>
        <taxon>Metamycoplasmataceae</taxon>
        <taxon>Mycoplasmopsis</taxon>
    </lineage>
</organism>
<evidence type="ECO:0008006" key="3">
    <source>
        <dbReference type="Google" id="ProtNLM"/>
    </source>
</evidence>
<proteinExistence type="predicted"/>
<keyword evidence="2" id="KW-1185">Reference proteome</keyword>
<dbReference type="Pfam" id="PF09954">
    <property type="entry name" value="DUF2188"/>
    <property type="match status" value="1"/>
</dbReference>
<evidence type="ECO:0000313" key="2">
    <source>
        <dbReference type="Proteomes" id="UP000290243"/>
    </source>
</evidence>
<dbReference type="EMBL" id="LR215037">
    <property type="protein sequence ID" value="VEU75751.1"/>
    <property type="molecule type" value="Genomic_DNA"/>
</dbReference>
<dbReference type="AlphaFoldDB" id="A0A449B568"/>
<protein>
    <recommendedName>
        <fullName evidence="3">DUF2188 domain-containing protein</fullName>
    </recommendedName>
</protein>
<dbReference type="KEGG" id="mmau:NCTC10168_00685"/>
<sequence length="77" mass="8617">MGALDKKEKQTTVWHVTPKDDLWQVKGAGNAKATKLFKTQKEAIDFANELSKKHEGSVLIHRTTGQVRASINNKSKK</sequence>
<dbReference type="Proteomes" id="UP000290243">
    <property type="component" value="Chromosome"/>
</dbReference>
<dbReference type="OrthoDB" id="8858565at2"/>
<dbReference type="InterPro" id="IPR018691">
    <property type="entry name" value="DUF2188"/>
</dbReference>